<keyword evidence="1" id="KW-0812">Transmembrane</keyword>
<dbReference type="InterPro" id="IPR054331">
    <property type="entry name" value="LiaF_TM"/>
</dbReference>
<evidence type="ECO:0000256" key="1">
    <source>
        <dbReference type="SAM" id="Phobius"/>
    </source>
</evidence>
<name>A0A1H3IVN9_9FIRM</name>
<sequence length="247" mass="26997">MKNIRRKQILSGLALIILAVALFVDKLAIFTHIPILKIGMLLAFICIMLVVNIHKHSIVLIMLAIGLMATNFSKELGIEKIAPTYIIFSALLIGVGLSLIFGKKTKKLAFDGFDKVDKCKEFYKNCGANSVEYEDAEGNFSIKNTFGERTEYVSVKNLKNGKIENAMGSLTVYLTSSTIDSNGGIMELNNGLGKLSVYIPSDLRVIINADNGFGSVKTHGKSSMDGSKPVLNLKIENGFGSTDIYFE</sequence>
<gene>
    <name evidence="3" type="ORF">SAMN02910414_01269</name>
</gene>
<feature type="domain" description="LiaF transmembrane" evidence="2">
    <location>
        <begin position="11"/>
        <end position="107"/>
    </location>
</feature>
<proteinExistence type="predicted"/>
<keyword evidence="4" id="KW-1185">Reference proteome</keyword>
<feature type="transmembrane region" description="Helical" evidence="1">
    <location>
        <begin position="82"/>
        <end position="101"/>
    </location>
</feature>
<feature type="transmembrane region" description="Helical" evidence="1">
    <location>
        <begin position="33"/>
        <end position="51"/>
    </location>
</feature>
<organism evidence="3 4">
    <name type="scientific">Lachnobacterium bovis DSM 14045</name>
    <dbReference type="NCBI Taxonomy" id="1122142"/>
    <lineage>
        <taxon>Bacteria</taxon>
        <taxon>Bacillati</taxon>
        <taxon>Bacillota</taxon>
        <taxon>Clostridia</taxon>
        <taxon>Lachnospirales</taxon>
        <taxon>Lachnospiraceae</taxon>
        <taxon>Lachnobacterium</taxon>
    </lineage>
</organism>
<keyword evidence="1" id="KW-1133">Transmembrane helix</keyword>
<evidence type="ECO:0000313" key="3">
    <source>
        <dbReference type="EMBL" id="SDY31800.1"/>
    </source>
</evidence>
<dbReference type="RefSeq" id="WP_200795876.1">
    <property type="nucleotide sequence ID" value="NZ_FNPG01000013.1"/>
</dbReference>
<reference evidence="3 4" key="1">
    <citation type="submission" date="2016-10" db="EMBL/GenBank/DDBJ databases">
        <authorList>
            <person name="de Groot N.N."/>
        </authorList>
    </citation>
    <scope>NUCLEOTIDE SEQUENCE [LARGE SCALE GENOMIC DNA]</scope>
    <source>
        <strain evidence="3 4">DSM 14045</strain>
    </source>
</reference>
<feature type="transmembrane region" description="Helical" evidence="1">
    <location>
        <begin position="58"/>
        <end position="76"/>
    </location>
</feature>
<dbReference type="STRING" id="1122142.SAMN02910414_01269"/>
<evidence type="ECO:0000259" key="2">
    <source>
        <dbReference type="Pfam" id="PF22570"/>
    </source>
</evidence>
<protein>
    <submittedName>
        <fullName evidence="3">Cell wall-active antibiotics response 4TMS YvqF</fullName>
    </submittedName>
</protein>
<keyword evidence="1" id="KW-0472">Membrane</keyword>
<evidence type="ECO:0000313" key="4">
    <source>
        <dbReference type="Proteomes" id="UP000183918"/>
    </source>
</evidence>
<dbReference type="AlphaFoldDB" id="A0A1H3IVN9"/>
<dbReference type="EMBL" id="FNPG01000013">
    <property type="protein sequence ID" value="SDY31800.1"/>
    <property type="molecule type" value="Genomic_DNA"/>
</dbReference>
<accession>A0A1H3IVN9</accession>
<dbReference type="Proteomes" id="UP000183918">
    <property type="component" value="Unassembled WGS sequence"/>
</dbReference>
<dbReference type="Pfam" id="PF22570">
    <property type="entry name" value="LiaF-TM"/>
    <property type="match status" value="1"/>
</dbReference>